<dbReference type="PROSITE" id="PS00730">
    <property type="entry name" value="AP_NUCLEASE_F2_2"/>
    <property type="match status" value="1"/>
</dbReference>
<dbReference type="SUPFAM" id="SSF51658">
    <property type="entry name" value="Xylose isomerase-like"/>
    <property type="match status" value="1"/>
</dbReference>
<evidence type="ECO:0000313" key="11">
    <source>
        <dbReference type="Proteomes" id="UP000272528"/>
    </source>
</evidence>
<evidence type="ECO:0000256" key="6">
    <source>
        <dbReference type="ARBA" id="ARBA00022801"/>
    </source>
</evidence>
<dbReference type="InterPro" id="IPR001719">
    <property type="entry name" value="AP_endonuc_2"/>
</dbReference>
<keyword evidence="3" id="KW-0540">Nuclease</keyword>
<dbReference type="PANTHER" id="PTHR21445">
    <property type="entry name" value="ENDONUCLEASE IV ENDODEOXYRIBONUCLEASE IV"/>
    <property type="match status" value="1"/>
</dbReference>
<dbReference type="RefSeq" id="WP_126017672.1">
    <property type="nucleotide sequence ID" value="NZ_CP034437.1"/>
</dbReference>
<dbReference type="EMBL" id="CP034437">
    <property type="protein sequence ID" value="AZN41966.1"/>
    <property type="molecule type" value="Genomic_DNA"/>
</dbReference>
<evidence type="ECO:0000256" key="7">
    <source>
        <dbReference type="ARBA" id="ARBA00022833"/>
    </source>
</evidence>
<dbReference type="NCBIfam" id="TIGR00587">
    <property type="entry name" value="nfo"/>
    <property type="match status" value="1"/>
</dbReference>
<evidence type="ECO:0000256" key="2">
    <source>
        <dbReference type="ARBA" id="ARBA00005340"/>
    </source>
</evidence>
<dbReference type="GO" id="GO:0003906">
    <property type="term" value="F:DNA-(apurinic or apyrimidinic site) endonuclease activity"/>
    <property type="evidence" value="ECO:0007669"/>
    <property type="project" value="TreeGrafter"/>
</dbReference>
<evidence type="ECO:0000256" key="4">
    <source>
        <dbReference type="ARBA" id="ARBA00022723"/>
    </source>
</evidence>
<keyword evidence="11" id="KW-1185">Reference proteome</keyword>
<dbReference type="Proteomes" id="UP000272528">
    <property type="component" value="Chromosome"/>
</dbReference>
<dbReference type="Gene3D" id="3.20.20.150">
    <property type="entry name" value="Divalent-metal-dependent TIM barrel enzymes"/>
    <property type="match status" value="1"/>
</dbReference>
<organism evidence="10 11">
    <name type="scientific">Paenibacillus albus</name>
    <dbReference type="NCBI Taxonomy" id="2495582"/>
    <lineage>
        <taxon>Bacteria</taxon>
        <taxon>Bacillati</taxon>
        <taxon>Bacillota</taxon>
        <taxon>Bacilli</taxon>
        <taxon>Bacillales</taxon>
        <taxon>Paenibacillaceae</taxon>
        <taxon>Paenibacillus</taxon>
    </lineage>
</organism>
<evidence type="ECO:0000256" key="5">
    <source>
        <dbReference type="ARBA" id="ARBA00022763"/>
    </source>
</evidence>
<dbReference type="GO" id="GO:0008081">
    <property type="term" value="F:phosphoric diester hydrolase activity"/>
    <property type="evidence" value="ECO:0007669"/>
    <property type="project" value="TreeGrafter"/>
</dbReference>
<evidence type="ECO:0000256" key="8">
    <source>
        <dbReference type="ARBA" id="ARBA00023204"/>
    </source>
</evidence>
<dbReference type="GO" id="GO:0008833">
    <property type="term" value="F:deoxyribonuclease IV (phage-T4-induced) activity"/>
    <property type="evidence" value="ECO:0007669"/>
    <property type="project" value="UniProtKB-EC"/>
</dbReference>
<keyword evidence="8" id="KW-0234">DNA repair</keyword>
<evidence type="ECO:0000256" key="1">
    <source>
        <dbReference type="ARBA" id="ARBA00001947"/>
    </source>
</evidence>
<accession>A0A3S9A8K5</accession>
<protein>
    <submittedName>
        <fullName evidence="10">Deoxyribonuclease IV</fullName>
        <ecNumber evidence="10">3.1.21.2</ecNumber>
    </submittedName>
</protein>
<feature type="domain" description="Xylose isomerase-like TIM barrel" evidence="9">
    <location>
        <begin position="18"/>
        <end position="265"/>
    </location>
</feature>
<keyword evidence="5" id="KW-0227">DNA damage</keyword>
<dbReference type="InterPro" id="IPR036237">
    <property type="entry name" value="Xyl_isomerase-like_sf"/>
</dbReference>
<proteinExistence type="inferred from homology"/>
<evidence type="ECO:0000259" key="9">
    <source>
        <dbReference type="Pfam" id="PF01261"/>
    </source>
</evidence>
<evidence type="ECO:0000313" key="10">
    <source>
        <dbReference type="EMBL" id="AZN41966.1"/>
    </source>
</evidence>
<keyword evidence="6 10" id="KW-0378">Hydrolase</keyword>
<dbReference type="KEGG" id="palb:EJC50_21495"/>
<dbReference type="PROSITE" id="PS51432">
    <property type="entry name" value="AP_NUCLEASE_F2_4"/>
    <property type="match status" value="1"/>
</dbReference>
<evidence type="ECO:0000256" key="3">
    <source>
        <dbReference type="ARBA" id="ARBA00022722"/>
    </source>
</evidence>
<name>A0A3S9A8K5_9BACL</name>
<dbReference type="EC" id="3.1.21.2" evidence="10"/>
<dbReference type="GO" id="GO:0006284">
    <property type="term" value="P:base-excision repair"/>
    <property type="evidence" value="ECO:0007669"/>
    <property type="project" value="TreeGrafter"/>
</dbReference>
<keyword evidence="7" id="KW-0862">Zinc</keyword>
<dbReference type="SMART" id="SM00518">
    <property type="entry name" value="AP2Ec"/>
    <property type="match status" value="1"/>
</dbReference>
<dbReference type="AlphaFoldDB" id="A0A3S9A8K5"/>
<dbReference type="PANTHER" id="PTHR21445:SF0">
    <property type="entry name" value="APURINIC-APYRIMIDINIC ENDONUCLEASE"/>
    <property type="match status" value="1"/>
</dbReference>
<dbReference type="Pfam" id="PF01261">
    <property type="entry name" value="AP_endonuc_2"/>
    <property type="match status" value="1"/>
</dbReference>
<dbReference type="InterPro" id="IPR013022">
    <property type="entry name" value="Xyl_isomerase-like_TIM-brl"/>
</dbReference>
<dbReference type="GO" id="GO:0008270">
    <property type="term" value="F:zinc ion binding"/>
    <property type="evidence" value="ECO:0007669"/>
    <property type="project" value="InterPro"/>
</dbReference>
<reference evidence="11" key="1">
    <citation type="submission" date="2018-12" db="EMBL/GenBank/DDBJ databases">
        <title>Genome sequence of Peanibacillus sp.</title>
        <authorList>
            <person name="Subramani G."/>
            <person name="Srinivasan S."/>
            <person name="Kim M.K."/>
        </authorList>
    </citation>
    <scope>NUCLEOTIDE SEQUENCE [LARGE SCALE GENOMIC DNA]</scope>
    <source>
        <strain evidence="11">18JY67-1</strain>
    </source>
</reference>
<dbReference type="GO" id="GO:0003677">
    <property type="term" value="F:DNA binding"/>
    <property type="evidence" value="ECO:0007669"/>
    <property type="project" value="InterPro"/>
</dbReference>
<dbReference type="OrthoDB" id="9805666at2"/>
<gene>
    <name evidence="10" type="ORF">EJC50_21495</name>
</gene>
<keyword evidence="4" id="KW-0479">Metal-binding</keyword>
<dbReference type="PROSITE" id="PS00731">
    <property type="entry name" value="AP_NUCLEASE_F2_3"/>
    <property type="match status" value="1"/>
</dbReference>
<dbReference type="InterPro" id="IPR018246">
    <property type="entry name" value="AP_endonuc_F2_Zn_BS"/>
</dbReference>
<sequence length="281" mass="30800">MRLGFHVSTRGGYAQAARKVKQLGANAFQYFPKNPRSLALKTPDWKDAQRCAAFCTDHGIVSIAHSPYLTNVASEDAELRARTVQSLLNDLEIAEACGSLGVVVHFGVYKGADPLEGYRNAVLTLSAITSQWQGNAKLLIENQAGDSTFMGTTMEELAQIRSLSIDPHKIGFCLDTCHLFASGGWNGSPEAEWLHKAKELGVIEHLTAVHLNDSVYPSGEKRDRHARIGEGYIGEAGLSWLLNHPLMAEVPFVLETPSDADGTHRLQLERIRRLRGVGQVD</sequence>
<comment type="similarity">
    <text evidence="2">Belongs to the AP endonuclease 2 family.</text>
</comment>
<dbReference type="CDD" id="cd00019">
    <property type="entry name" value="AP2Ec"/>
    <property type="match status" value="1"/>
</dbReference>
<comment type="cofactor">
    <cofactor evidence="1">
        <name>Zn(2+)</name>
        <dbReference type="ChEBI" id="CHEBI:29105"/>
    </cofactor>
</comment>